<evidence type="ECO:0000313" key="2">
    <source>
        <dbReference type="EMBL" id="KKN54332.1"/>
    </source>
</evidence>
<sequence>MDSPILDVVINWGTVASATVLLGFILNQGYVFLAKALRSVGSRLSFLEFLTGLPKSLAAGTKKAVVYISAVVLTVSFADFSVVLPDASDPSLYVSAVIAYSTTVFKFAQEVYDVIWTRLIAGK</sequence>
<gene>
    <name evidence="2" type="ORF">LCGC14_0593100</name>
</gene>
<organism evidence="2">
    <name type="scientific">marine sediment metagenome</name>
    <dbReference type="NCBI Taxonomy" id="412755"/>
    <lineage>
        <taxon>unclassified sequences</taxon>
        <taxon>metagenomes</taxon>
        <taxon>ecological metagenomes</taxon>
    </lineage>
</organism>
<comment type="caution">
    <text evidence="2">The sequence shown here is derived from an EMBL/GenBank/DDBJ whole genome shotgun (WGS) entry which is preliminary data.</text>
</comment>
<protein>
    <submittedName>
        <fullName evidence="2">Uncharacterized protein</fullName>
    </submittedName>
</protein>
<feature type="transmembrane region" description="Helical" evidence="1">
    <location>
        <begin position="64"/>
        <end position="84"/>
    </location>
</feature>
<name>A0A0F9RWJ6_9ZZZZ</name>
<keyword evidence="1" id="KW-1133">Transmembrane helix</keyword>
<keyword evidence="1" id="KW-0472">Membrane</keyword>
<dbReference type="EMBL" id="LAZR01000932">
    <property type="protein sequence ID" value="KKN54332.1"/>
    <property type="molecule type" value="Genomic_DNA"/>
</dbReference>
<evidence type="ECO:0000256" key="1">
    <source>
        <dbReference type="SAM" id="Phobius"/>
    </source>
</evidence>
<proteinExistence type="predicted"/>
<feature type="transmembrane region" description="Helical" evidence="1">
    <location>
        <begin position="12"/>
        <end position="33"/>
    </location>
</feature>
<reference evidence="2" key="1">
    <citation type="journal article" date="2015" name="Nature">
        <title>Complex archaea that bridge the gap between prokaryotes and eukaryotes.</title>
        <authorList>
            <person name="Spang A."/>
            <person name="Saw J.H."/>
            <person name="Jorgensen S.L."/>
            <person name="Zaremba-Niedzwiedzka K."/>
            <person name="Martijn J."/>
            <person name="Lind A.E."/>
            <person name="van Eijk R."/>
            <person name="Schleper C."/>
            <person name="Guy L."/>
            <person name="Ettema T.J."/>
        </authorList>
    </citation>
    <scope>NUCLEOTIDE SEQUENCE</scope>
</reference>
<dbReference type="AlphaFoldDB" id="A0A0F9RWJ6"/>
<accession>A0A0F9RWJ6</accession>
<keyword evidence="1" id="KW-0812">Transmembrane</keyword>